<evidence type="ECO:0000313" key="1">
    <source>
        <dbReference type="EMBL" id="MBG6137512.1"/>
    </source>
</evidence>
<comment type="caution">
    <text evidence="1">The sequence shown here is derived from an EMBL/GenBank/DDBJ whole genome shotgun (WGS) entry which is preliminary data.</text>
</comment>
<organism evidence="1 2">
    <name type="scientific">Longispora fulva</name>
    <dbReference type="NCBI Taxonomy" id="619741"/>
    <lineage>
        <taxon>Bacteria</taxon>
        <taxon>Bacillati</taxon>
        <taxon>Actinomycetota</taxon>
        <taxon>Actinomycetes</taxon>
        <taxon>Micromonosporales</taxon>
        <taxon>Micromonosporaceae</taxon>
        <taxon>Longispora</taxon>
    </lineage>
</organism>
<dbReference type="Proteomes" id="UP000622552">
    <property type="component" value="Unassembled WGS sequence"/>
</dbReference>
<keyword evidence="2" id="KW-1185">Reference proteome</keyword>
<accession>A0A8J7GIT5</accession>
<reference evidence="1" key="1">
    <citation type="submission" date="2020-11" db="EMBL/GenBank/DDBJ databases">
        <title>Sequencing the genomes of 1000 actinobacteria strains.</title>
        <authorList>
            <person name="Klenk H.-P."/>
        </authorList>
    </citation>
    <scope>NUCLEOTIDE SEQUENCE</scope>
    <source>
        <strain evidence="1">DSM 45356</strain>
    </source>
</reference>
<dbReference type="InterPro" id="IPR008983">
    <property type="entry name" value="Tumour_necrosis_fac-like_dom"/>
</dbReference>
<dbReference type="AlphaFoldDB" id="A0A8J7GIT5"/>
<gene>
    <name evidence="1" type="ORF">IW245_003706</name>
</gene>
<proteinExistence type="predicted"/>
<dbReference type="RefSeq" id="WP_197004367.1">
    <property type="nucleotide sequence ID" value="NZ_BONS01000020.1"/>
</dbReference>
<name>A0A8J7GIT5_9ACTN</name>
<sequence length="183" mass="18840">MVDYGSTPNLGIAFPLDTAPFNPQADMETLARSIDTKVSAFVPQTWSGGRNSRAAGDPVISLAVNASLQPAPMKRVINGGTLNASGGVVVPTTGLYLVLAVFAFDGTGAAATSQFFLSRDNAATATNLLGSSTASTDTCFLFAPVALNAGVALYLKVNSGRAITTALDRDCYLLFTRIGATPS</sequence>
<evidence type="ECO:0000313" key="2">
    <source>
        <dbReference type="Proteomes" id="UP000622552"/>
    </source>
</evidence>
<dbReference type="Gene3D" id="2.60.120.40">
    <property type="match status" value="1"/>
</dbReference>
<protein>
    <submittedName>
        <fullName evidence="1">Uncharacterized protein</fullName>
    </submittedName>
</protein>
<dbReference type="EMBL" id="JADOUF010000001">
    <property type="protein sequence ID" value="MBG6137512.1"/>
    <property type="molecule type" value="Genomic_DNA"/>
</dbReference>